<proteinExistence type="inferred from homology"/>
<dbReference type="InterPro" id="IPR003374">
    <property type="entry name" value="ApbE-like_sf"/>
</dbReference>
<keyword evidence="10" id="KW-0411">Iron-sulfur</keyword>
<dbReference type="GO" id="GO:0046872">
    <property type="term" value="F:metal ion binding"/>
    <property type="evidence" value="ECO:0007669"/>
    <property type="project" value="UniProtKB-UniRule"/>
</dbReference>
<evidence type="ECO:0000256" key="1">
    <source>
        <dbReference type="ARBA" id="ARBA00004196"/>
    </source>
</evidence>
<comment type="similarity">
    <text evidence="13">Belongs to the ApbE family.</text>
</comment>
<dbReference type="EMBL" id="UPXX01000013">
    <property type="protein sequence ID" value="VBB42090.1"/>
    <property type="molecule type" value="Genomic_DNA"/>
</dbReference>
<dbReference type="PANTHER" id="PTHR30040:SF2">
    <property type="entry name" value="FAD:PROTEIN FMN TRANSFERASE"/>
    <property type="match status" value="1"/>
</dbReference>
<evidence type="ECO:0000256" key="2">
    <source>
        <dbReference type="ARBA" id="ARBA00011771"/>
    </source>
</evidence>
<keyword evidence="7 13" id="KW-0479">Metal-binding</keyword>
<comment type="subunit">
    <text evidence="2">Heterodimer of a large and a small subunit.</text>
</comment>
<comment type="subcellular location">
    <subcellularLocation>
        <location evidence="1">Cell envelope</location>
    </subcellularLocation>
</comment>
<dbReference type="InterPro" id="IPR024932">
    <property type="entry name" value="ApbE"/>
</dbReference>
<dbReference type="InterPro" id="IPR019546">
    <property type="entry name" value="TAT_signal_bac_arc"/>
</dbReference>
<evidence type="ECO:0000256" key="13">
    <source>
        <dbReference type="PIRNR" id="PIRNR006268"/>
    </source>
</evidence>
<dbReference type="NCBIfam" id="TIGR01409">
    <property type="entry name" value="TAT_signal_seq"/>
    <property type="match status" value="1"/>
</dbReference>
<gene>
    <name evidence="15" type="ORF">TRIP_B200230</name>
</gene>
<keyword evidence="9 13" id="KW-0460">Magnesium</keyword>
<evidence type="ECO:0000313" key="15">
    <source>
        <dbReference type="EMBL" id="VBB42090.1"/>
    </source>
</evidence>
<dbReference type="Gene3D" id="3.10.520.10">
    <property type="entry name" value="ApbE-like domains"/>
    <property type="match status" value="1"/>
</dbReference>
<dbReference type="InterPro" id="IPR006311">
    <property type="entry name" value="TAT_signal"/>
</dbReference>
<dbReference type="PANTHER" id="PTHR30040">
    <property type="entry name" value="THIAMINE BIOSYNTHESIS LIPOPROTEIN APBE"/>
    <property type="match status" value="1"/>
</dbReference>
<dbReference type="PROSITE" id="PS51318">
    <property type="entry name" value="TAT"/>
    <property type="match status" value="1"/>
</dbReference>
<feature type="binding site" evidence="14">
    <location>
        <position position="306"/>
    </location>
    <ligand>
        <name>Mg(2+)</name>
        <dbReference type="ChEBI" id="CHEBI:18420"/>
    </ligand>
</feature>
<organism evidence="15">
    <name type="scientific">Uncultured Desulfatiglans sp</name>
    <dbReference type="NCBI Taxonomy" id="1748965"/>
    <lineage>
        <taxon>Bacteria</taxon>
        <taxon>Pseudomonadati</taxon>
        <taxon>Thermodesulfobacteriota</taxon>
        <taxon>Desulfobacteria</taxon>
        <taxon>Desulfatiglandales</taxon>
        <taxon>Desulfatiglandaceae</taxon>
        <taxon>Desulfatiglans</taxon>
        <taxon>environmental samples</taxon>
    </lineage>
</organism>
<dbReference type="GO" id="GO:0051536">
    <property type="term" value="F:iron-sulfur cluster binding"/>
    <property type="evidence" value="ECO:0007669"/>
    <property type="project" value="UniProtKB-KW"/>
</dbReference>
<evidence type="ECO:0000256" key="7">
    <source>
        <dbReference type="ARBA" id="ARBA00022723"/>
    </source>
</evidence>
<keyword evidence="10" id="KW-0408">Iron</keyword>
<keyword evidence="6 13" id="KW-0808">Transferase</keyword>
<evidence type="ECO:0000256" key="5">
    <source>
        <dbReference type="ARBA" id="ARBA00022630"/>
    </source>
</evidence>
<evidence type="ECO:0000256" key="4">
    <source>
        <dbReference type="ARBA" id="ARBA00016337"/>
    </source>
</evidence>
<evidence type="ECO:0000256" key="10">
    <source>
        <dbReference type="ARBA" id="ARBA00023014"/>
    </source>
</evidence>
<dbReference type="AlphaFoldDB" id="A0A653A234"/>
<sequence length="352" mass="38646">MKTTNLSALQKGVDRRTFLKLSGMLGLGAAAVPVLATQAEAVRFNRDEHKVSMTRVAMGTFVSMTLIHPSRDEAQEAMGRAFDEVDRLSRELSRFDGATAVSHLNTEGTLRDVPPELADVIERSLRYYRLSNGCFDITVKPIVDLFQASFDMSGQAQTLEPNLEKVLPQIGADKIMYSGRTLRFAEPGMGITLDGIAKGYIVDRASEVLTRLGIRNHLINAGGDIRTCGAKEHHKPWSIAIQDPQKQKRYPDVIRLGDGAIATSGNYEVYYDHEKMFHHIVNPKNGHSPLQSSSVSVCAATTMDADALSTAVFVMEPAHGLHFIETLPRCEAFILTKADNTLKSSGWGCQAI</sequence>
<evidence type="ECO:0000256" key="8">
    <source>
        <dbReference type="ARBA" id="ARBA00022827"/>
    </source>
</evidence>
<comment type="catalytic activity">
    <reaction evidence="12 13">
        <text>L-threonyl-[protein] + FAD = FMN-L-threonyl-[protein] + AMP + H(+)</text>
        <dbReference type="Rhea" id="RHEA:36847"/>
        <dbReference type="Rhea" id="RHEA-COMP:11060"/>
        <dbReference type="Rhea" id="RHEA-COMP:11061"/>
        <dbReference type="ChEBI" id="CHEBI:15378"/>
        <dbReference type="ChEBI" id="CHEBI:30013"/>
        <dbReference type="ChEBI" id="CHEBI:57692"/>
        <dbReference type="ChEBI" id="CHEBI:74257"/>
        <dbReference type="ChEBI" id="CHEBI:456215"/>
        <dbReference type="EC" id="2.7.1.180"/>
    </reaction>
</comment>
<dbReference type="SUPFAM" id="SSF143631">
    <property type="entry name" value="ApbE-like"/>
    <property type="match status" value="1"/>
</dbReference>
<evidence type="ECO:0000256" key="9">
    <source>
        <dbReference type="ARBA" id="ARBA00022842"/>
    </source>
</evidence>
<comment type="cofactor">
    <cofactor evidence="14">
        <name>Mg(2+)</name>
        <dbReference type="ChEBI" id="CHEBI:18420"/>
    </cofactor>
    <cofactor evidence="14">
        <name>Mn(2+)</name>
        <dbReference type="ChEBI" id="CHEBI:29035"/>
    </cofactor>
    <text evidence="14">Magnesium. Can also use manganese.</text>
</comment>
<dbReference type="Pfam" id="PF02424">
    <property type="entry name" value="ApbE"/>
    <property type="match status" value="1"/>
</dbReference>
<dbReference type="PIRSF" id="PIRSF006268">
    <property type="entry name" value="ApbE"/>
    <property type="match status" value="1"/>
</dbReference>
<reference evidence="15" key="1">
    <citation type="submission" date="2018-07" db="EMBL/GenBank/DDBJ databases">
        <authorList>
            <consortium name="Genoscope - CEA"/>
            <person name="William W."/>
        </authorList>
    </citation>
    <scope>NUCLEOTIDE SEQUENCE</scope>
    <source>
        <strain evidence="15">IK1</strain>
    </source>
</reference>
<evidence type="ECO:0000256" key="3">
    <source>
        <dbReference type="ARBA" id="ARBA00011955"/>
    </source>
</evidence>
<keyword evidence="5 13" id="KW-0285">Flavoprotein</keyword>
<evidence type="ECO:0000256" key="12">
    <source>
        <dbReference type="ARBA" id="ARBA00048540"/>
    </source>
</evidence>
<feature type="binding site" evidence="14">
    <location>
        <position position="310"/>
    </location>
    <ligand>
        <name>Mg(2+)</name>
        <dbReference type="ChEBI" id="CHEBI:18420"/>
    </ligand>
</feature>
<accession>A0A653A234</accession>
<evidence type="ECO:0000256" key="14">
    <source>
        <dbReference type="PIRSR" id="PIRSR006268-2"/>
    </source>
</evidence>
<dbReference type="GO" id="GO:0016740">
    <property type="term" value="F:transferase activity"/>
    <property type="evidence" value="ECO:0007669"/>
    <property type="project" value="UniProtKB-UniRule"/>
</dbReference>
<name>A0A653A234_UNCDX</name>
<evidence type="ECO:0000256" key="11">
    <source>
        <dbReference type="ARBA" id="ARBA00031306"/>
    </source>
</evidence>
<evidence type="ECO:0000256" key="6">
    <source>
        <dbReference type="ARBA" id="ARBA00022679"/>
    </source>
</evidence>
<dbReference type="GO" id="GO:0030313">
    <property type="term" value="C:cell envelope"/>
    <property type="evidence" value="ECO:0007669"/>
    <property type="project" value="UniProtKB-SubCell"/>
</dbReference>
<keyword evidence="8 13" id="KW-0274">FAD</keyword>
<protein>
    <recommendedName>
        <fullName evidence="4 13">FAD:protein FMN transferase</fullName>
        <ecNumber evidence="3 13">2.7.1.180</ecNumber>
    </recommendedName>
    <alternativeName>
        <fullName evidence="11 13">Flavin transferase</fullName>
    </alternativeName>
</protein>
<dbReference type="EC" id="2.7.1.180" evidence="3 13"/>
<feature type="binding site" evidence="14">
    <location>
        <position position="195"/>
    </location>
    <ligand>
        <name>Mg(2+)</name>
        <dbReference type="ChEBI" id="CHEBI:18420"/>
    </ligand>
</feature>